<dbReference type="Proteomes" id="UP000778951">
    <property type="component" value="Unassembled WGS sequence"/>
</dbReference>
<protein>
    <submittedName>
        <fullName evidence="1">Uncharacterized protein</fullName>
    </submittedName>
</protein>
<reference evidence="1" key="1">
    <citation type="submission" date="2020-03" db="EMBL/GenBank/DDBJ databases">
        <title>Spirochaetal bacteria isolated from arthropods constitute a novel genus Entomospira genus novum within the order Spirochaetales.</title>
        <authorList>
            <person name="Grana-Miraglia L."/>
            <person name="Sikutova S."/>
            <person name="Fingerle V."/>
            <person name="Sing A."/>
            <person name="Castillo-Ramirez S."/>
            <person name="Margos G."/>
            <person name="Rudolf I."/>
        </authorList>
    </citation>
    <scope>NUCLEOTIDE SEQUENCE</scope>
    <source>
        <strain evidence="1">BR149</strain>
    </source>
</reference>
<evidence type="ECO:0000313" key="1">
    <source>
        <dbReference type="EMBL" id="NIZ69157.1"/>
    </source>
</evidence>
<evidence type="ECO:0000313" key="2">
    <source>
        <dbReference type="Proteomes" id="UP000778951"/>
    </source>
</evidence>
<gene>
    <name evidence="1" type="ORF">HCT48_02885</name>
</gene>
<dbReference type="EMBL" id="JAATLM010000001">
    <property type="protein sequence ID" value="NIZ69157.1"/>
    <property type="molecule type" value="Genomic_DNA"/>
</dbReference>
<dbReference type="RefSeq" id="WP_167695257.1">
    <property type="nucleotide sequence ID" value="NZ_CP118181.1"/>
</dbReference>
<sequence length="278" mass="32282">MNDDIDFSQFVLEQLAEDWRAYAELENDDITVEIVDAIIASMDDAGVNNELTMRGKFYLTKLDKNWREVAIKSIPADLLNKEMLLAVRRQLREGSTPVASVVSEPVAQTISTPAPVVTPALPTFKPLQQTGVSALFYNRLVAHLEEEQSLPPVIRLYKTVSDFGYLYTIEVYDERGMKESLRLKNNGEFYDTVATLLDALARYGTYSRQEQVYTHLEVLKMAKTQERSTYQDEMEDRVLYINVKKTEQEQSRYRNSYQQVIIKFLQENWYVSFYYQSK</sequence>
<comment type="caution">
    <text evidence="1">The sequence shown here is derived from an EMBL/GenBank/DDBJ whole genome shotgun (WGS) entry which is preliminary data.</text>
</comment>
<dbReference type="AlphaFoldDB" id="A0A968KWF7"/>
<proteinExistence type="predicted"/>
<organism evidence="1 2">
    <name type="scientific">Entomospira culicis</name>
    <dbReference type="NCBI Taxonomy" id="2719989"/>
    <lineage>
        <taxon>Bacteria</taxon>
        <taxon>Pseudomonadati</taxon>
        <taxon>Spirochaetota</taxon>
        <taxon>Spirochaetia</taxon>
        <taxon>Spirochaetales</taxon>
        <taxon>Spirochaetaceae</taxon>
        <taxon>Entomospira</taxon>
    </lineage>
</organism>
<accession>A0A968KWF7</accession>
<keyword evidence="2" id="KW-1185">Reference proteome</keyword>
<name>A0A968KWF7_9SPIO</name>